<protein>
    <submittedName>
        <fullName evidence="3">Nucleoside-diphosphate-sugar epimerase</fullName>
    </submittedName>
</protein>
<evidence type="ECO:0000259" key="2">
    <source>
        <dbReference type="Pfam" id="PF01370"/>
    </source>
</evidence>
<gene>
    <name evidence="3" type="ORF">SAMN05216490_3600</name>
</gene>
<dbReference type="EMBL" id="LT629740">
    <property type="protein sequence ID" value="SDT46945.1"/>
    <property type="molecule type" value="Genomic_DNA"/>
</dbReference>
<sequence length="309" mass="35204">MAKVFLTGITGFLGSNIAEFLISQGHNIVAVYRPVSSRVLCTAYIDKVEWILQAEDDEWVNKVIETKPDIIVHSAWLGVGHLERDNWDVQLLNIGFLQKLLSIASKAGIQKFIGLGSQAEYGTFNGCIDESHALNPVEAYGCVKIICTELIERYCNYYKIDWYWLRLFSFFGKGESEKWLIPSLVKKIILSDHMDFTEGNQKYSYLYVNDLGLAVNHIIEKKGRTGIYNISGKSLRTLKSLIESIRDKVDPSFKLNFGKLPYRANQSMHMQGDSSKFVSEFGDFDVSDFDDSMLKVIEYLKEKFNGEVI</sequence>
<proteinExistence type="inferred from homology"/>
<dbReference type="SUPFAM" id="SSF51735">
    <property type="entry name" value="NAD(P)-binding Rossmann-fold domains"/>
    <property type="match status" value="1"/>
</dbReference>
<dbReference type="STRING" id="652787.SAMN05216490_3600"/>
<name>A0A1H2ALN1_MUCMA</name>
<dbReference type="Proteomes" id="UP000199679">
    <property type="component" value="Chromosome I"/>
</dbReference>
<evidence type="ECO:0000256" key="1">
    <source>
        <dbReference type="ARBA" id="ARBA00007637"/>
    </source>
</evidence>
<accession>A0A1H2ALN1</accession>
<dbReference type="Gene3D" id="3.40.50.720">
    <property type="entry name" value="NAD(P)-binding Rossmann-like Domain"/>
    <property type="match status" value="1"/>
</dbReference>
<dbReference type="OrthoDB" id="9803010at2"/>
<dbReference type="InterPro" id="IPR001509">
    <property type="entry name" value="Epimerase_deHydtase"/>
</dbReference>
<organism evidence="3 4">
    <name type="scientific">Mucilaginibacter mallensis</name>
    <dbReference type="NCBI Taxonomy" id="652787"/>
    <lineage>
        <taxon>Bacteria</taxon>
        <taxon>Pseudomonadati</taxon>
        <taxon>Bacteroidota</taxon>
        <taxon>Sphingobacteriia</taxon>
        <taxon>Sphingobacteriales</taxon>
        <taxon>Sphingobacteriaceae</taxon>
        <taxon>Mucilaginibacter</taxon>
    </lineage>
</organism>
<dbReference type="PANTHER" id="PTHR43000">
    <property type="entry name" value="DTDP-D-GLUCOSE 4,6-DEHYDRATASE-RELATED"/>
    <property type="match status" value="1"/>
</dbReference>
<dbReference type="Pfam" id="PF01370">
    <property type="entry name" value="Epimerase"/>
    <property type="match status" value="1"/>
</dbReference>
<comment type="similarity">
    <text evidence="1">Belongs to the NAD(P)-dependent epimerase/dehydratase family.</text>
</comment>
<keyword evidence="4" id="KW-1185">Reference proteome</keyword>
<reference evidence="3 4" key="1">
    <citation type="submission" date="2016-10" db="EMBL/GenBank/DDBJ databases">
        <authorList>
            <person name="de Groot N.N."/>
        </authorList>
    </citation>
    <scope>NUCLEOTIDE SEQUENCE [LARGE SCALE GENOMIC DNA]</scope>
    <source>
        <strain evidence="3 4">MP1X4</strain>
    </source>
</reference>
<dbReference type="InterPro" id="IPR036291">
    <property type="entry name" value="NAD(P)-bd_dom_sf"/>
</dbReference>
<dbReference type="AlphaFoldDB" id="A0A1H2ALN1"/>
<feature type="domain" description="NAD-dependent epimerase/dehydratase" evidence="2">
    <location>
        <begin position="4"/>
        <end position="230"/>
    </location>
</feature>
<dbReference type="RefSeq" id="WP_091376014.1">
    <property type="nucleotide sequence ID" value="NZ_LT629740.1"/>
</dbReference>
<evidence type="ECO:0000313" key="3">
    <source>
        <dbReference type="EMBL" id="SDT46945.1"/>
    </source>
</evidence>
<dbReference type="CDD" id="cd08946">
    <property type="entry name" value="SDR_e"/>
    <property type="match status" value="1"/>
</dbReference>
<evidence type="ECO:0000313" key="4">
    <source>
        <dbReference type="Proteomes" id="UP000199679"/>
    </source>
</evidence>